<sequence length="130" mass="14285">MSADRESAAFDGVELKSVDPEVALGKLVAFAMDTEYSSGLVDNRLIWPEGGEQDTGHMGPWVVTLDDKTRDTLAGVPARRVPDLARRWADIEEFGGLLTPDDLRSALEQLTALATRARDNGESLYCWMCL</sequence>
<evidence type="ECO:0000313" key="1">
    <source>
        <dbReference type="EMBL" id="BCB76224.1"/>
    </source>
</evidence>
<dbReference type="Proteomes" id="UP000502508">
    <property type="component" value="Chromosome"/>
</dbReference>
<dbReference type="EMBL" id="AP022870">
    <property type="protein sequence ID" value="BCB76224.1"/>
    <property type="molecule type" value="Genomic_DNA"/>
</dbReference>
<protein>
    <submittedName>
        <fullName evidence="1">Uncharacterized protein</fullName>
    </submittedName>
</protein>
<evidence type="ECO:0000313" key="2">
    <source>
        <dbReference type="Proteomes" id="UP000502508"/>
    </source>
</evidence>
<keyword evidence="2" id="KW-1185">Reference proteome</keyword>
<dbReference type="KEGG" id="pfla:Pflav_026340"/>
<gene>
    <name evidence="1" type="ORF">Pflav_026340</name>
</gene>
<proteinExistence type="predicted"/>
<accession>A0A6F8XQW3</accession>
<organism evidence="1 2">
    <name type="scientific">Phytohabitans flavus</name>
    <dbReference type="NCBI Taxonomy" id="1076124"/>
    <lineage>
        <taxon>Bacteria</taxon>
        <taxon>Bacillati</taxon>
        <taxon>Actinomycetota</taxon>
        <taxon>Actinomycetes</taxon>
        <taxon>Micromonosporales</taxon>
        <taxon>Micromonosporaceae</taxon>
    </lineage>
</organism>
<reference evidence="1 2" key="2">
    <citation type="submission" date="2020-03" db="EMBL/GenBank/DDBJ databases">
        <authorList>
            <person name="Ichikawa N."/>
            <person name="Kimura A."/>
            <person name="Kitahashi Y."/>
            <person name="Uohara A."/>
        </authorList>
    </citation>
    <scope>NUCLEOTIDE SEQUENCE [LARGE SCALE GENOMIC DNA]</scope>
    <source>
        <strain evidence="1 2">NBRC 107702</strain>
    </source>
</reference>
<reference evidence="1 2" key="1">
    <citation type="submission" date="2020-03" db="EMBL/GenBank/DDBJ databases">
        <title>Whole genome shotgun sequence of Phytohabitans flavus NBRC 107702.</title>
        <authorList>
            <person name="Komaki H."/>
            <person name="Tamura T."/>
        </authorList>
    </citation>
    <scope>NUCLEOTIDE SEQUENCE [LARGE SCALE GENOMIC DNA]</scope>
    <source>
        <strain evidence="1 2">NBRC 107702</strain>
    </source>
</reference>
<name>A0A6F8XQW3_9ACTN</name>
<dbReference type="AlphaFoldDB" id="A0A6F8XQW3"/>